<keyword evidence="3" id="KW-1185">Reference proteome</keyword>
<sequence>MDIPIVSSAANHLPLPTNEHREASSRFSSSLPIPPFKTGLVGTVRNDNVMAIDKMRRNAPSVTSHPSVIDNGTDTPNTVDFHKMVQCVGQNTESSVQQEARLLSQPNFFDRDLFSPDVSEISAPSAEDCRENVIHSSAVKGIVNDFLSPGKLQDLTNIPTALLAQSSSVTHLTARSSHELARIAGIYTPGASAMAEHSFESLSRDIALGLHSLNTSFPMNDNIICDNKNQHYYGDFNYYDKSGMIYPEVQGLPQYIQLENVRNLEARPSYQTIGGSKSMDCSANITHNDNMKNLVNTNTHNGLMAQSFTADEQFSPLEPTITSMNMNETSTTHSNTPKKKSRKRARSLSNDSVDMDDHADDAQNQTKSTQSSTSSNQTSQSFRCQMQDCGKYILWRPRHGKNRLLDHVRLHWAKPLKQCQLCNFKALSYRRIHHHHTKTHEGIPFNGTISKETKEDMKELYAWYKECFPDDPLWLNRASNRKRASKL</sequence>
<protein>
    <recommendedName>
        <fullName evidence="4">C2H2-type domain-containing protein</fullName>
    </recommendedName>
</protein>
<dbReference type="PANTHER" id="PTHR36945">
    <property type="entry name" value="HIGH INCIDENCE OF MALES (INCREASED X CHROMOSOME LOSS)-RELATED-RELATED"/>
    <property type="match status" value="1"/>
</dbReference>
<organism evidence="2 3">
    <name type="scientific">Dictyocaulus viviparus</name>
    <name type="common">Bovine lungworm</name>
    <dbReference type="NCBI Taxonomy" id="29172"/>
    <lineage>
        <taxon>Eukaryota</taxon>
        <taxon>Metazoa</taxon>
        <taxon>Ecdysozoa</taxon>
        <taxon>Nematoda</taxon>
        <taxon>Chromadorea</taxon>
        <taxon>Rhabditida</taxon>
        <taxon>Rhabditina</taxon>
        <taxon>Rhabditomorpha</taxon>
        <taxon>Strongyloidea</taxon>
        <taxon>Metastrongylidae</taxon>
        <taxon>Dictyocaulus</taxon>
    </lineage>
</organism>
<feature type="region of interest" description="Disordered" evidence="1">
    <location>
        <begin position="322"/>
        <end position="380"/>
    </location>
</feature>
<evidence type="ECO:0000313" key="2">
    <source>
        <dbReference type="EMBL" id="KJH48399.1"/>
    </source>
</evidence>
<proteinExistence type="predicted"/>
<gene>
    <name evidence="2" type="ORF">DICVIV_05514</name>
</gene>
<dbReference type="Proteomes" id="UP000053766">
    <property type="component" value="Unassembled WGS sequence"/>
</dbReference>
<dbReference type="OrthoDB" id="5816341at2759"/>
<dbReference type="PANTHER" id="PTHR36945:SF1">
    <property type="entry name" value="ZINC FINGER PROTEIN C02F5.12-RELATED"/>
    <property type="match status" value="1"/>
</dbReference>
<name>A0A0D8XXA7_DICVI</name>
<dbReference type="InterPro" id="IPR053360">
    <property type="entry name" value="Zinc_finger_domain"/>
</dbReference>
<feature type="compositionally biased region" description="Basic residues" evidence="1">
    <location>
        <begin position="336"/>
        <end position="346"/>
    </location>
</feature>
<feature type="compositionally biased region" description="Polar residues" evidence="1">
    <location>
        <begin position="322"/>
        <end position="335"/>
    </location>
</feature>
<evidence type="ECO:0000256" key="1">
    <source>
        <dbReference type="SAM" id="MobiDB-lite"/>
    </source>
</evidence>
<dbReference type="EMBL" id="KN716269">
    <property type="protein sequence ID" value="KJH48399.1"/>
    <property type="molecule type" value="Genomic_DNA"/>
</dbReference>
<evidence type="ECO:0008006" key="4">
    <source>
        <dbReference type="Google" id="ProtNLM"/>
    </source>
</evidence>
<feature type="compositionally biased region" description="Low complexity" evidence="1">
    <location>
        <begin position="363"/>
        <end position="380"/>
    </location>
</feature>
<reference evidence="3" key="2">
    <citation type="journal article" date="2016" name="Sci. Rep.">
        <title>Dictyocaulus viviparus genome, variome and transcriptome elucidate lungworm biology and support future intervention.</title>
        <authorList>
            <person name="McNulty S.N."/>
            <person name="Strube C."/>
            <person name="Rosa B.A."/>
            <person name="Martin J.C."/>
            <person name="Tyagi R."/>
            <person name="Choi Y.J."/>
            <person name="Wang Q."/>
            <person name="Hallsworth Pepin K."/>
            <person name="Zhang X."/>
            <person name="Ozersky P."/>
            <person name="Wilson R.K."/>
            <person name="Sternberg P.W."/>
            <person name="Gasser R.B."/>
            <person name="Mitreva M."/>
        </authorList>
    </citation>
    <scope>NUCLEOTIDE SEQUENCE [LARGE SCALE GENOMIC DNA]</scope>
    <source>
        <strain evidence="3">HannoverDv2000</strain>
    </source>
</reference>
<dbReference type="AlphaFoldDB" id="A0A0D8XXA7"/>
<evidence type="ECO:0000313" key="3">
    <source>
        <dbReference type="Proteomes" id="UP000053766"/>
    </source>
</evidence>
<reference evidence="2 3" key="1">
    <citation type="submission" date="2013-11" db="EMBL/GenBank/DDBJ databases">
        <title>Draft genome of the bovine lungworm Dictyocaulus viviparus.</title>
        <authorList>
            <person name="Mitreva M."/>
        </authorList>
    </citation>
    <scope>NUCLEOTIDE SEQUENCE [LARGE SCALE GENOMIC DNA]</scope>
    <source>
        <strain evidence="2 3">HannoverDv2000</strain>
    </source>
</reference>
<accession>A0A0D8XXA7</accession>